<keyword evidence="16" id="KW-0675">Receptor</keyword>
<feature type="chain" id="PRO_5047338988" evidence="13">
    <location>
        <begin position="33"/>
        <end position="825"/>
    </location>
</feature>
<keyword evidence="7" id="KW-0406">Ion transport</keyword>
<accession>A0ABU9BGU8</accession>
<evidence type="ECO:0000256" key="12">
    <source>
        <dbReference type="RuleBase" id="RU003357"/>
    </source>
</evidence>
<evidence type="ECO:0000256" key="8">
    <source>
        <dbReference type="ARBA" id="ARBA00023077"/>
    </source>
</evidence>
<dbReference type="RefSeq" id="WP_341423532.1">
    <property type="nucleotide sequence ID" value="NZ_JBBUTG010000001.1"/>
</dbReference>
<dbReference type="InterPro" id="IPR039426">
    <property type="entry name" value="TonB-dep_rcpt-like"/>
</dbReference>
<feature type="domain" description="TonB-dependent receptor-like beta-barrel" evidence="14">
    <location>
        <begin position="246"/>
        <end position="787"/>
    </location>
</feature>
<keyword evidence="3 11" id="KW-1134">Transmembrane beta strand</keyword>
<name>A0ABU9BGU8_9BURK</name>
<keyword evidence="9 11" id="KW-0472">Membrane</keyword>
<dbReference type="InterPro" id="IPR000531">
    <property type="entry name" value="Beta-barrel_TonB"/>
</dbReference>
<feature type="domain" description="TonB-dependent receptor plug" evidence="15">
    <location>
        <begin position="60"/>
        <end position="166"/>
    </location>
</feature>
<comment type="similarity">
    <text evidence="11 12">Belongs to the TonB-dependent receptor family.</text>
</comment>
<dbReference type="EMBL" id="JBBUTG010000001">
    <property type="protein sequence ID" value="MEK8029187.1"/>
    <property type="molecule type" value="Genomic_DNA"/>
</dbReference>
<evidence type="ECO:0000256" key="7">
    <source>
        <dbReference type="ARBA" id="ARBA00023065"/>
    </source>
</evidence>
<evidence type="ECO:0000256" key="6">
    <source>
        <dbReference type="ARBA" id="ARBA00023004"/>
    </source>
</evidence>
<evidence type="ECO:0000256" key="10">
    <source>
        <dbReference type="ARBA" id="ARBA00023237"/>
    </source>
</evidence>
<evidence type="ECO:0000259" key="15">
    <source>
        <dbReference type="Pfam" id="PF07715"/>
    </source>
</evidence>
<keyword evidence="17" id="KW-1185">Reference proteome</keyword>
<gene>
    <name evidence="16" type="ORF">AACH06_00015</name>
</gene>
<evidence type="ECO:0000256" key="1">
    <source>
        <dbReference type="ARBA" id="ARBA00004571"/>
    </source>
</evidence>
<reference evidence="16 17" key="1">
    <citation type="submission" date="2024-04" db="EMBL/GenBank/DDBJ databases">
        <title>Novel species of the genus Ideonella isolated from streams.</title>
        <authorList>
            <person name="Lu H."/>
        </authorList>
    </citation>
    <scope>NUCLEOTIDE SEQUENCE [LARGE SCALE GENOMIC DNA]</scope>
    <source>
        <strain evidence="16 17">DXS29W</strain>
    </source>
</reference>
<evidence type="ECO:0000313" key="17">
    <source>
        <dbReference type="Proteomes" id="UP001371218"/>
    </source>
</evidence>
<evidence type="ECO:0000313" key="16">
    <source>
        <dbReference type="EMBL" id="MEK8029187.1"/>
    </source>
</evidence>
<evidence type="ECO:0000256" key="5">
    <source>
        <dbReference type="ARBA" id="ARBA00022692"/>
    </source>
</evidence>
<dbReference type="InterPro" id="IPR012910">
    <property type="entry name" value="Plug_dom"/>
</dbReference>
<evidence type="ECO:0000256" key="4">
    <source>
        <dbReference type="ARBA" id="ARBA00022496"/>
    </source>
</evidence>
<dbReference type="Pfam" id="PF07715">
    <property type="entry name" value="Plug"/>
    <property type="match status" value="1"/>
</dbReference>
<dbReference type="SUPFAM" id="SSF56935">
    <property type="entry name" value="Porins"/>
    <property type="match status" value="1"/>
</dbReference>
<keyword evidence="10 11" id="KW-0998">Cell outer membrane</keyword>
<keyword evidence="8 12" id="KW-0798">TonB box</keyword>
<keyword evidence="6" id="KW-0408">Iron</keyword>
<keyword evidence="5 11" id="KW-0812">Transmembrane</keyword>
<dbReference type="Proteomes" id="UP001371218">
    <property type="component" value="Unassembled WGS sequence"/>
</dbReference>
<evidence type="ECO:0000256" key="11">
    <source>
        <dbReference type="PROSITE-ProRule" id="PRU01360"/>
    </source>
</evidence>
<sequence length="825" mass="89374">MPNPACLRRPRHTALAAAALSALTAWPVAGWAEDVPAKKDADGGTSVIEVTAQGRKQEVLQVPISIQLIGPEQIEKLGAVNISEVSSFVPGLQIDATEPTQPNFTLRGLGTADFGIGTDSPVGVYVNGVYAGKTGGAMLNFNDLKRVEVLKGPQGTLFGRNSAGGAISVVTNDPGDTFAASGLLRMGNQATVHTEAMVNQPLNSEWALRFSSVTQRREGWTTNVTTAKRAPQDNAWGARLALGWTPSDATHAVLSWEHEDLDQRARPAWALSPVTPVFPATDANGHIDTSGFVDPRKQSLRNDVENGREERLYDGLSLRVEHDLGFGTFSSLTAWRHFNSTNVQDNDGTDNIASRLSTGNFEKNTGWQQEFRLAGNTGLADWLVGLSLSGEDARQTSQINTTTNSLDTLFSHNPEVGIAPFTTLNRVALLAGVPGVAMLGERWQEEMRNTGDFKAYALFGDTIWHLGSDTNLTTGIRFTRDEKKFSWYNPLRSAPGLDPQLAVFTPEFFQALVDAGALDPATAGALTGLVGFLQTSNVEFNNPEWATAPVYAKQSWNNVSPRLVIDHHFGKDTMVFGSVSRGYQAGGFNSVSTEANGGRFDPETVTNYELGIKGRFANSGLSYGASLFHYLFKNLQSITLDQTLPIPAYVVTVSDVEATGADIEAQWQIDRSMRLFGSAELIDQKYKAQRNRAGGSNDLTGQPYGTPRASLTAGVDVQWAWGSGLANWSMQGSYLSATRCNDDSEVQGACLKAPGFRVGEARQRIDTRLGWEAGSKNWGLALVVNNLLDKQYVQYLSNLSSPVGSPYYAGLTEPRRIQIEVKVKL</sequence>
<evidence type="ECO:0000256" key="13">
    <source>
        <dbReference type="SAM" id="SignalP"/>
    </source>
</evidence>
<dbReference type="Gene3D" id="2.40.170.20">
    <property type="entry name" value="TonB-dependent receptor, beta-barrel domain"/>
    <property type="match status" value="1"/>
</dbReference>
<keyword evidence="13" id="KW-0732">Signal</keyword>
<feature type="signal peptide" evidence="13">
    <location>
        <begin position="1"/>
        <end position="32"/>
    </location>
</feature>
<proteinExistence type="inferred from homology"/>
<evidence type="ECO:0000256" key="9">
    <source>
        <dbReference type="ARBA" id="ARBA00023136"/>
    </source>
</evidence>
<evidence type="ECO:0000256" key="3">
    <source>
        <dbReference type="ARBA" id="ARBA00022452"/>
    </source>
</evidence>
<protein>
    <submittedName>
        <fullName evidence="16">TonB-dependent receptor</fullName>
    </submittedName>
</protein>
<evidence type="ECO:0000256" key="2">
    <source>
        <dbReference type="ARBA" id="ARBA00022448"/>
    </source>
</evidence>
<comment type="subcellular location">
    <subcellularLocation>
        <location evidence="1 11">Cell outer membrane</location>
        <topology evidence="1 11">Multi-pass membrane protein</topology>
    </subcellularLocation>
</comment>
<dbReference type="Pfam" id="PF00593">
    <property type="entry name" value="TonB_dep_Rec_b-barrel"/>
    <property type="match status" value="1"/>
</dbReference>
<dbReference type="InterPro" id="IPR036942">
    <property type="entry name" value="Beta-barrel_TonB_sf"/>
</dbReference>
<dbReference type="PANTHER" id="PTHR32552:SF81">
    <property type="entry name" value="TONB-DEPENDENT OUTER MEMBRANE RECEPTOR"/>
    <property type="match status" value="1"/>
</dbReference>
<dbReference type="PROSITE" id="PS52016">
    <property type="entry name" value="TONB_DEPENDENT_REC_3"/>
    <property type="match status" value="1"/>
</dbReference>
<dbReference type="PANTHER" id="PTHR32552">
    <property type="entry name" value="FERRICHROME IRON RECEPTOR-RELATED"/>
    <property type="match status" value="1"/>
</dbReference>
<keyword evidence="2 11" id="KW-0813">Transport</keyword>
<keyword evidence="4" id="KW-0410">Iron transport</keyword>
<comment type="caution">
    <text evidence="16">The sequence shown here is derived from an EMBL/GenBank/DDBJ whole genome shotgun (WGS) entry which is preliminary data.</text>
</comment>
<organism evidence="16 17">
    <name type="scientific">Ideonella lacteola</name>
    <dbReference type="NCBI Taxonomy" id="2984193"/>
    <lineage>
        <taxon>Bacteria</taxon>
        <taxon>Pseudomonadati</taxon>
        <taxon>Pseudomonadota</taxon>
        <taxon>Betaproteobacteria</taxon>
        <taxon>Burkholderiales</taxon>
        <taxon>Sphaerotilaceae</taxon>
        <taxon>Ideonella</taxon>
    </lineage>
</organism>
<evidence type="ECO:0000259" key="14">
    <source>
        <dbReference type="Pfam" id="PF00593"/>
    </source>
</evidence>